<proteinExistence type="predicted"/>
<evidence type="ECO:0000313" key="2">
    <source>
        <dbReference type="Proteomes" id="UP000076096"/>
    </source>
</evidence>
<dbReference type="Proteomes" id="UP000076096">
    <property type="component" value="Chromosome"/>
</dbReference>
<organism evidence="1 2">
    <name type="scientific">Streptomyces qaidamensis</name>
    <dbReference type="NCBI Taxonomy" id="1783515"/>
    <lineage>
        <taxon>Bacteria</taxon>
        <taxon>Bacillati</taxon>
        <taxon>Actinomycetota</taxon>
        <taxon>Actinomycetes</taxon>
        <taxon>Kitasatosporales</taxon>
        <taxon>Streptomycetaceae</taxon>
        <taxon>Streptomyces</taxon>
        <taxon>Streptomyces aurantiacus group</taxon>
    </lineage>
</organism>
<dbReference type="EMBL" id="CP015098">
    <property type="protein sequence ID" value="AMW12609.1"/>
    <property type="molecule type" value="Genomic_DNA"/>
</dbReference>
<protein>
    <submittedName>
        <fullName evidence="1">Uncharacterized protein</fullName>
    </submittedName>
</protein>
<reference evidence="2" key="1">
    <citation type="submission" date="2016-04" db="EMBL/GenBank/DDBJ databases">
        <authorList>
            <person name="Zhang B."/>
        </authorList>
    </citation>
    <scope>NUCLEOTIDE SEQUENCE [LARGE SCALE GENOMIC DNA]</scope>
    <source>
        <strain evidence="2">S10</strain>
    </source>
</reference>
<dbReference type="AlphaFoldDB" id="A0A143C638"/>
<sequence length="277" mass="30773">MIGNFFTVADLDAATLREALADMLEVPDVAVDVADVDREDRHWDAPVLCTFRLLPPGDLALELDITVDEATAGTLTEKGLALGLAARVKSSVLHPSTLDLPSAYWVAVPDGRSVRCRLEANDSGDDTAYGVDAVEEQVPDLPRATVEVLPEILDRQPLPTPVSDAFLAGLPTGKADSVEGRVHHYLRVWERLTSRLQSDWAPEGRYRADLYHRDLEARDALERLVLELGEPRTNALRDVVTRLDRSFSEYTDPTPTPAEAGGEAPWWWHRVPRRVPW</sequence>
<gene>
    <name evidence="1" type="ORF">A4E84_25865</name>
</gene>
<evidence type="ECO:0000313" key="1">
    <source>
        <dbReference type="EMBL" id="AMW12609.1"/>
    </source>
</evidence>
<dbReference type="KEGG" id="stsi:A4E84_25865"/>
<keyword evidence="2" id="KW-1185">Reference proteome</keyword>
<name>A0A143C638_9ACTN</name>
<dbReference type="STRING" id="1783515.A4E84_25865"/>
<accession>A0A143C638</accession>